<feature type="transmembrane region" description="Helical" evidence="1">
    <location>
        <begin position="283"/>
        <end position="302"/>
    </location>
</feature>
<evidence type="ECO:0000313" key="2">
    <source>
        <dbReference type="EMBL" id="GAK74815.1"/>
    </source>
</evidence>
<proteinExistence type="predicted"/>
<feature type="transmembrane region" description="Helical" evidence="1">
    <location>
        <begin position="155"/>
        <end position="175"/>
    </location>
</feature>
<name>A0A081D7B9_NONUL</name>
<feature type="transmembrane region" description="Helical" evidence="1">
    <location>
        <begin position="12"/>
        <end position="31"/>
    </location>
</feature>
<accession>A0A081D7B9</accession>
<protein>
    <submittedName>
        <fullName evidence="2">Uncharacterized protein</fullName>
    </submittedName>
</protein>
<feature type="transmembrane region" description="Helical" evidence="1">
    <location>
        <begin position="204"/>
        <end position="222"/>
    </location>
</feature>
<feature type="transmembrane region" description="Helical" evidence="1">
    <location>
        <begin position="120"/>
        <end position="148"/>
    </location>
</feature>
<sequence length="303" mass="35413">MLSTFFSTSRPVHYLMVFIIVVLTVLITILWDPQRQWWELIAILILSGSLALVEFIVSKNDLTPSSSYVLWCATILSLTYLAFKVPLHIMVALFFVLLAIRRLLSLKTGHSIIKKIFDATFWIAIATVFYHWSALLYLLVFVSIFLYVRNDFRHWATPFIALGCVWVLLFTYDYVWDNHVISSLWDLYKTSYLWEYTVFQSQEIILFFLIIFSVFGLFIYLTKLIDIQQSVRPRFTIMTFMGLCGIALFLIDFESFCNGGYLFLILPLSVFIARAVHAINHKIFKEILLWIPVLLLLGSFLLY</sequence>
<keyword evidence="1" id="KW-0472">Membrane</keyword>
<evidence type="ECO:0000313" key="3">
    <source>
        <dbReference type="Proteomes" id="UP000028980"/>
    </source>
</evidence>
<dbReference type="InterPro" id="IPR045625">
    <property type="entry name" value="DUF6427"/>
</dbReference>
<feature type="transmembrane region" description="Helical" evidence="1">
    <location>
        <begin position="37"/>
        <end position="57"/>
    </location>
</feature>
<organism evidence="2 3">
    <name type="scientific">Nonlabens ulvanivorans</name>
    <name type="common">Persicivirga ulvanivorans</name>
    <dbReference type="NCBI Taxonomy" id="906888"/>
    <lineage>
        <taxon>Bacteria</taxon>
        <taxon>Pseudomonadati</taxon>
        <taxon>Bacteroidota</taxon>
        <taxon>Flavobacteriia</taxon>
        <taxon>Flavobacteriales</taxon>
        <taxon>Flavobacteriaceae</taxon>
        <taxon>Nonlabens</taxon>
    </lineage>
</organism>
<gene>
    <name evidence="2" type="ORF">JCM19296_393</name>
</gene>
<keyword evidence="1" id="KW-1133">Transmembrane helix</keyword>
<evidence type="ECO:0000256" key="1">
    <source>
        <dbReference type="SAM" id="Phobius"/>
    </source>
</evidence>
<feature type="transmembrane region" description="Helical" evidence="1">
    <location>
        <begin position="69"/>
        <end position="100"/>
    </location>
</feature>
<feature type="transmembrane region" description="Helical" evidence="1">
    <location>
        <begin position="234"/>
        <end position="253"/>
    </location>
</feature>
<keyword evidence="1" id="KW-0812">Transmembrane</keyword>
<comment type="caution">
    <text evidence="2">The sequence shown here is derived from an EMBL/GenBank/DDBJ whole genome shotgun (WGS) entry which is preliminary data.</text>
</comment>
<dbReference type="Pfam" id="PF19992">
    <property type="entry name" value="DUF6427"/>
    <property type="match status" value="1"/>
</dbReference>
<reference evidence="2 3" key="1">
    <citation type="journal article" date="2014" name="Genome Announc.">
        <title>Draft Genome Sequences of Marine Flavobacterium Nonlabens Strains NR17, NR24, NR27, NR32, NR33, and Ara13.</title>
        <authorList>
            <person name="Nakanishi M."/>
            <person name="Meirelles P."/>
            <person name="Suzuki R."/>
            <person name="Takatani N."/>
            <person name="Mino S."/>
            <person name="Suda W."/>
            <person name="Oshima K."/>
            <person name="Hattori M."/>
            <person name="Ohkuma M."/>
            <person name="Hosokawa M."/>
            <person name="Miyashita K."/>
            <person name="Thompson F.L."/>
            <person name="Niwa A."/>
            <person name="Sawabe T."/>
            <person name="Sawabe T."/>
        </authorList>
    </citation>
    <scope>NUCLEOTIDE SEQUENCE [LARGE SCALE GENOMIC DNA]</scope>
    <source>
        <strain evidence="3">JCM19296</strain>
    </source>
</reference>
<feature type="transmembrane region" description="Helical" evidence="1">
    <location>
        <begin position="259"/>
        <end position="276"/>
    </location>
</feature>
<dbReference type="AlphaFoldDB" id="A0A081D7B9"/>
<dbReference type="Proteomes" id="UP000028980">
    <property type="component" value="Unassembled WGS sequence"/>
</dbReference>
<dbReference type="EMBL" id="BBLG01000001">
    <property type="protein sequence ID" value="GAK74815.1"/>
    <property type="molecule type" value="Genomic_DNA"/>
</dbReference>